<keyword evidence="2" id="KW-0472">Membrane</keyword>
<organism evidence="3">
    <name type="scientific">marine sediment metagenome</name>
    <dbReference type="NCBI Taxonomy" id="412755"/>
    <lineage>
        <taxon>unclassified sequences</taxon>
        <taxon>metagenomes</taxon>
        <taxon>ecological metagenomes</taxon>
    </lineage>
</organism>
<proteinExistence type="predicted"/>
<dbReference type="EMBL" id="LAZR01029584">
    <property type="protein sequence ID" value="KKL59158.1"/>
    <property type="molecule type" value="Genomic_DNA"/>
</dbReference>
<accession>A0A0F9DBR9</accession>
<comment type="caution">
    <text evidence="3">The sequence shown here is derived from an EMBL/GenBank/DDBJ whole genome shotgun (WGS) entry which is preliminary data.</text>
</comment>
<reference evidence="3" key="1">
    <citation type="journal article" date="2015" name="Nature">
        <title>Complex archaea that bridge the gap between prokaryotes and eukaryotes.</title>
        <authorList>
            <person name="Spang A."/>
            <person name="Saw J.H."/>
            <person name="Jorgensen S.L."/>
            <person name="Zaremba-Niedzwiedzka K."/>
            <person name="Martijn J."/>
            <person name="Lind A.E."/>
            <person name="van Eijk R."/>
            <person name="Schleper C."/>
            <person name="Guy L."/>
            <person name="Ettema T.J."/>
        </authorList>
    </citation>
    <scope>NUCLEOTIDE SEQUENCE</scope>
</reference>
<keyword evidence="2" id="KW-1133">Transmembrane helix</keyword>
<protein>
    <submittedName>
        <fullName evidence="3">Uncharacterized protein</fullName>
    </submittedName>
</protein>
<evidence type="ECO:0000313" key="3">
    <source>
        <dbReference type="EMBL" id="KKL59158.1"/>
    </source>
</evidence>
<gene>
    <name evidence="3" type="ORF">LCGC14_2218150</name>
</gene>
<name>A0A0F9DBR9_9ZZZZ</name>
<keyword evidence="2" id="KW-0812">Transmembrane</keyword>
<feature type="transmembrane region" description="Helical" evidence="2">
    <location>
        <begin position="15"/>
        <end position="32"/>
    </location>
</feature>
<feature type="region of interest" description="Disordered" evidence="1">
    <location>
        <begin position="92"/>
        <end position="114"/>
    </location>
</feature>
<evidence type="ECO:0000256" key="1">
    <source>
        <dbReference type="SAM" id="MobiDB-lite"/>
    </source>
</evidence>
<sequence>MINLRNLTEKQQKQIAIGGGIGVSALVGLAIISRYMPKGFGEWVTTPIPPITKEYINIPRPSRGRGSIIEGGRASQFSPLDVQTVRIRQRKEQAAKREHKQAIAATRMKRRKRL</sequence>
<dbReference type="AlphaFoldDB" id="A0A0F9DBR9"/>
<evidence type="ECO:0000256" key="2">
    <source>
        <dbReference type="SAM" id="Phobius"/>
    </source>
</evidence>